<accession>A0A0F9WJL7</accession>
<dbReference type="InterPro" id="IPR051156">
    <property type="entry name" value="Mito/Outer_Membr_Metalloprot"/>
</dbReference>
<keyword evidence="3" id="KW-0479">Metal-binding</keyword>
<evidence type="ECO:0000256" key="5">
    <source>
        <dbReference type="ARBA" id="ARBA00022833"/>
    </source>
</evidence>
<evidence type="ECO:0000256" key="2">
    <source>
        <dbReference type="ARBA" id="ARBA00022670"/>
    </source>
</evidence>
<feature type="domain" description="Peptidase M48" evidence="7">
    <location>
        <begin position="83"/>
        <end position="265"/>
    </location>
</feature>
<gene>
    <name evidence="8" type="ORF">LCGC14_0270550</name>
</gene>
<keyword evidence="6" id="KW-0482">Metalloprotease</keyword>
<evidence type="ECO:0000256" key="1">
    <source>
        <dbReference type="ARBA" id="ARBA00001947"/>
    </source>
</evidence>
<dbReference type="GO" id="GO:0046872">
    <property type="term" value="F:metal ion binding"/>
    <property type="evidence" value="ECO:0007669"/>
    <property type="project" value="UniProtKB-KW"/>
</dbReference>
<evidence type="ECO:0000256" key="6">
    <source>
        <dbReference type="ARBA" id="ARBA00023049"/>
    </source>
</evidence>
<sequence>MKIGRLFKAGAVFGTLGLSACGTSYTVPSVSAGSEAAAKTMFAQERAVTKRRTTSSNAAAARFDRVVSRVKPVAMAFCQKEAAKSGAKPCDLPVLVDTKMPMANAYHTRDEQDRPFVAFTVPMLMQIENDDELAFILGHEYGHHIADHLKKGEQQALAGAILMGALTATSQAYASQGNPYRYTGADSAEMQHNMALGAAAGQKAYSQSYELESDVLATYITKQAGYDPVKGARFFARPAATRTSAGNLSFWGTHPPDAKRLATVIETANAADAGQGLVRKK</sequence>
<protein>
    <recommendedName>
        <fullName evidence="7">Peptidase M48 domain-containing protein</fullName>
    </recommendedName>
</protein>
<dbReference type="PROSITE" id="PS51257">
    <property type="entry name" value="PROKAR_LIPOPROTEIN"/>
    <property type="match status" value="1"/>
</dbReference>
<dbReference type="EMBL" id="LAZR01000150">
    <property type="protein sequence ID" value="KKN86186.1"/>
    <property type="molecule type" value="Genomic_DNA"/>
</dbReference>
<dbReference type="Gene3D" id="3.30.2010.10">
    <property type="entry name" value="Metalloproteases ('zincins'), catalytic domain"/>
    <property type="match status" value="1"/>
</dbReference>
<organism evidence="8">
    <name type="scientific">marine sediment metagenome</name>
    <dbReference type="NCBI Taxonomy" id="412755"/>
    <lineage>
        <taxon>unclassified sequences</taxon>
        <taxon>metagenomes</taxon>
        <taxon>ecological metagenomes</taxon>
    </lineage>
</organism>
<dbReference type="PANTHER" id="PTHR22726">
    <property type="entry name" value="METALLOENDOPEPTIDASE OMA1"/>
    <property type="match status" value="1"/>
</dbReference>
<keyword evidence="5" id="KW-0862">Zinc</keyword>
<dbReference type="PANTHER" id="PTHR22726:SF1">
    <property type="entry name" value="METALLOENDOPEPTIDASE OMA1, MITOCHONDRIAL"/>
    <property type="match status" value="1"/>
</dbReference>
<keyword evidence="4" id="KW-0378">Hydrolase</keyword>
<dbReference type="GO" id="GO:0004222">
    <property type="term" value="F:metalloendopeptidase activity"/>
    <property type="evidence" value="ECO:0007669"/>
    <property type="project" value="InterPro"/>
</dbReference>
<dbReference type="GO" id="GO:0016020">
    <property type="term" value="C:membrane"/>
    <property type="evidence" value="ECO:0007669"/>
    <property type="project" value="TreeGrafter"/>
</dbReference>
<comment type="cofactor">
    <cofactor evidence="1">
        <name>Zn(2+)</name>
        <dbReference type="ChEBI" id="CHEBI:29105"/>
    </cofactor>
</comment>
<dbReference type="GO" id="GO:0051603">
    <property type="term" value="P:proteolysis involved in protein catabolic process"/>
    <property type="evidence" value="ECO:0007669"/>
    <property type="project" value="TreeGrafter"/>
</dbReference>
<proteinExistence type="predicted"/>
<evidence type="ECO:0000256" key="4">
    <source>
        <dbReference type="ARBA" id="ARBA00022801"/>
    </source>
</evidence>
<reference evidence="8" key="1">
    <citation type="journal article" date="2015" name="Nature">
        <title>Complex archaea that bridge the gap between prokaryotes and eukaryotes.</title>
        <authorList>
            <person name="Spang A."/>
            <person name="Saw J.H."/>
            <person name="Jorgensen S.L."/>
            <person name="Zaremba-Niedzwiedzka K."/>
            <person name="Martijn J."/>
            <person name="Lind A.E."/>
            <person name="van Eijk R."/>
            <person name="Schleper C."/>
            <person name="Guy L."/>
            <person name="Ettema T.J."/>
        </authorList>
    </citation>
    <scope>NUCLEOTIDE SEQUENCE</scope>
</reference>
<comment type="caution">
    <text evidence="8">The sequence shown here is derived from an EMBL/GenBank/DDBJ whole genome shotgun (WGS) entry which is preliminary data.</text>
</comment>
<dbReference type="Pfam" id="PF01435">
    <property type="entry name" value="Peptidase_M48"/>
    <property type="match status" value="1"/>
</dbReference>
<evidence type="ECO:0000313" key="8">
    <source>
        <dbReference type="EMBL" id="KKN86186.1"/>
    </source>
</evidence>
<keyword evidence="2" id="KW-0645">Protease</keyword>
<dbReference type="AlphaFoldDB" id="A0A0F9WJL7"/>
<evidence type="ECO:0000259" key="7">
    <source>
        <dbReference type="Pfam" id="PF01435"/>
    </source>
</evidence>
<evidence type="ECO:0000256" key="3">
    <source>
        <dbReference type="ARBA" id="ARBA00022723"/>
    </source>
</evidence>
<name>A0A0F9WJL7_9ZZZZ</name>
<dbReference type="InterPro" id="IPR001915">
    <property type="entry name" value="Peptidase_M48"/>
</dbReference>